<sequence>MPYSVNTNVTFHLVAWSLIRLPGRHSFLWPHTINGGAAVNVCFHAGSHQTLYLSCFHGRGRFCCVSLHIRATPKKKNCFQIWFEMKSRIVRRAAIRRRFHESELFFTCRNL</sequence>
<dbReference type="Proteomes" id="UP001054945">
    <property type="component" value="Unassembled WGS sequence"/>
</dbReference>
<reference evidence="1 2" key="1">
    <citation type="submission" date="2021-06" db="EMBL/GenBank/DDBJ databases">
        <title>Caerostris extrusa draft genome.</title>
        <authorList>
            <person name="Kono N."/>
            <person name="Arakawa K."/>
        </authorList>
    </citation>
    <scope>NUCLEOTIDE SEQUENCE [LARGE SCALE GENOMIC DNA]</scope>
</reference>
<evidence type="ECO:0000313" key="2">
    <source>
        <dbReference type="Proteomes" id="UP001054945"/>
    </source>
</evidence>
<evidence type="ECO:0008006" key="3">
    <source>
        <dbReference type="Google" id="ProtNLM"/>
    </source>
</evidence>
<keyword evidence="2" id="KW-1185">Reference proteome</keyword>
<dbReference type="AlphaFoldDB" id="A0AAV4ND82"/>
<gene>
    <name evidence="1" type="ORF">CEXT_730481</name>
</gene>
<evidence type="ECO:0000313" key="1">
    <source>
        <dbReference type="EMBL" id="GIX82603.1"/>
    </source>
</evidence>
<organism evidence="1 2">
    <name type="scientific">Caerostris extrusa</name>
    <name type="common">Bark spider</name>
    <name type="synonym">Caerostris bankana</name>
    <dbReference type="NCBI Taxonomy" id="172846"/>
    <lineage>
        <taxon>Eukaryota</taxon>
        <taxon>Metazoa</taxon>
        <taxon>Ecdysozoa</taxon>
        <taxon>Arthropoda</taxon>
        <taxon>Chelicerata</taxon>
        <taxon>Arachnida</taxon>
        <taxon>Araneae</taxon>
        <taxon>Araneomorphae</taxon>
        <taxon>Entelegynae</taxon>
        <taxon>Araneoidea</taxon>
        <taxon>Araneidae</taxon>
        <taxon>Caerostris</taxon>
    </lineage>
</organism>
<name>A0AAV4ND82_CAEEX</name>
<dbReference type="EMBL" id="BPLR01020792">
    <property type="protein sequence ID" value="GIX82603.1"/>
    <property type="molecule type" value="Genomic_DNA"/>
</dbReference>
<protein>
    <recommendedName>
        <fullName evidence="3">Secreted protein</fullName>
    </recommendedName>
</protein>
<proteinExistence type="predicted"/>
<accession>A0AAV4ND82</accession>
<comment type="caution">
    <text evidence="1">The sequence shown here is derived from an EMBL/GenBank/DDBJ whole genome shotgun (WGS) entry which is preliminary data.</text>
</comment>